<name>Q1LLV3_CUPMC</name>
<proteinExistence type="predicted"/>
<dbReference type="EMBL" id="CP000352">
    <property type="protein sequence ID" value="ABF08873.1"/>
    <property type="molecule type" value="Genomic_DNA"/>
</dbReference>
<evidence type="ECO:0000313" key="1">
    <source>
        <dbReference type="EMBL" id="ABF08873.1"/>
    </source>
</evidence>
<dbReference type="Proteomes" id="UP000002429">
    <property type="component" value="Chromosome"/>
</dbReference>
<sequence>MIITFPSERDGDAIRLALIEAYGVPNQPHPDLKHHYRWRTSKAEAILEYRPEGGAFIANSEALLRERKNEMKSSAKNRSTDR</sequence>
<dbReference type="RefSeq" id="WP_011516716.1">
    <property type="nucleotide sequence ID" value="NC_007973.1"/>
</dbReference>
<reference evidence="2" key="1">
    <citation type="journal article" date="2010" name="PLoS ONE">
        <title>The complete genome sequence of Cupriavidus metallidurans strain CH34, a master survivalist in harsh and anthropogenic environments.</title>
        <authorList>
            <person name="Janssen P.J."/>
            <person name="Van Houdt R."/>
            <person name="Moors H."/>
            <person name="Monsieurs P."/>
            <person name="Morin N."/>
            <person name="Michaux A."/>
            <person name="Benotmane M.A."/>
            <person name="Leys N."/>
            <person name="Vallaeys T."/>
            <person name="Lapidus A."/>
            <person name="Monchy S."/>
            <person name="Medigue C."/>
            <person name="Taghavi S."/>
            <person name="McCorkle S."/>
            <person name="Dunn J."/>
            <person name="van der Lelie D."/>
            <person name="Mergeay M."/>
        </authorList>
    </citation>
    <scope>NUCLEOTIDE SEQUENCE [LARGE SCALE GENOMIC DNA]</scope>
    <source>
        <strain evidence="2">ATCC 43123 / DSM 2839 / NBRC 102507 / CH34</strain>
    </source>
</reference>
<dbReference type="STRING" id="266264.Rmet_1994"/>
<accession>Q1LLV3</accession>
<dbReference type="AlphaFoldDB" id="Q1LLV3"/>
<protein>
    <submittedName>
        <fullName evidence="1">Uncharacterized protein</fullName>
    </submittedName>
</protein>
<dbReference type="KEGG" id="rme:Rmet_1994"/>
<evidence type="ECO:0000313" key="2">
    <source>
        <dbReference type="Proteomes" id="UP000002429"/>
    </source>
</evidence>
<keyword evidence="2" id="KW-1185">Reference proteome</keyword>
<gene>
    <name evidence="1" type="ordered locus">Rmet_1994</name>
</gene>
<dbReference type="HOGENOM" id="CLU_2555804_0_0_4"/>
<organism evidence="1 2">
    <name type="scientific">Cupriavidus metallidurans (strain ATCC 43123 / DSM 2839 / NBRC 102507 / CH34)</name>
    <name type="common">Ralstonia metallidurans</name>
    <dbReference type="NCBI Taxonomy" id="266264"/>
    <lineage>
        <taxon>Bacteria</taxon>
        <taxon>Pseudomonadati</taxon>
        <taxon>Pseudomonadota</taxon>
        <taxon>Betaproteobacteria</taxon>
        <taxon>Burkholderiales</taxon>
        <taxon>Burkholderiaceae</taxon>
        <taxon>Cupriavidus</taxon>
    </lineage>
</organism>